<accession>A0ABW0ZWA6</accession>
<evidence type="ECO:0000259" key="3">
    <source>
        <dbReference type="Pfam" id="PF01645"/>
    </source>
</evidence>
<feature type="compositionally biased region" description="Gly residues" evidence="2">
    <location>
        <begin position="881"/>
        <end position="893"/>
    </location>
</feature>
<name>A0ABW0ZWA6_9ACTN</name>
<protein>
    <submittedName>
        <fullName evidence="4">Glutamate synthase-related protein</fullName>
    </submittedName>
</protein>
<dbReference type="RefSeq" id="WP_378282808.1">
    <property type="nucleotide sequence ID" value="NZ_JBHSON010000020.1"/>
</dbReference>
<evidence type="ECO:0000313" key="5">
    <source>
        <dbReference type="Proteomes" id="UP001596074"/>
    </source>
</evidence>
<organism evidence="4 5">
    <name type="scientific">Actinomadura rugatobispora</name>
    <dbReference type="NCBI Taxonomy" id="1994"/>
    <lineage>
        <taxon>Bacteria</taxon>
        <taxon>Bacillati</taxon>
        <taxon>Actinomycetota</taxon>
        <taxon>Actinomycetes</taxon>
        <taxon>Streptosporangiales</taxon>
        <taxon>Thermomonosporaceae</taxon>
        <taxon>Actinomadura</taxon>
    </lineage>
</organism>
<gene>
    <name evidence="4" type="ORF">ACFPZN_16305</name>
</gene>
<proteinExistence type="inferred from homology"/>
<evidence type="ECO:0000256" key="1">
    <source>
        <dbReference type="ARBA" id="ARBA00009716"/>
    </source>
</evidence>
<dbReference type="InterPro" id="IPR002932">
    <property type="entry name" value="Glu_synthdom"/>
</dbReference>
<dbReference type="Proteomes" id="UP001596074">
    <property type="component" value="Unassembled WGS sequence"/>
</dbReference>
<dbReference type="Pfam" id="PF01645">
    <property type="entry name" value="Glu_synthase"/>
    <property type="match status" value="1"/>
</dbReference>
<evidence type="ECO:0000313" key="4">
    <source>
        <dbReference type="EMBL" id="MFC5747191.1"/>
    </source>
</evidence>
<feature type="region of interest" description="Disordered" evidence="2">
    <location>
        <begin position="874"/>
        <end position="895"/>
    </location>
</feature>
<feature type="domain" description="Glutamate synthase" evidence="3">
    <location>
        <begin position="196"/>
        <end position="363"/>
    </location>
</feature>
<dbReference type="PANTHER" id="PTHR43819:SF1">
    <property type="entry name" value="ARCHAEAL-TYPE GLUTAMATE SYNTHASE [NADPH]"/>
    <property type="match status" value="1"/>
</dbReference>
<reference evidence="5" key="1">
    <citation type="journal article" date="2019" name="Int. J. Syst. Evol. Microbiol.">
        <title>The Global Catalogue of Microorganisms (GCM) 10K type strain sequencing project: providing services to taxonomists for standard genome sequencing and annotation.</title>
        <authorList>
            <consortium name="The Broad Institute Genomics Platform"/>
            <consortium name="The Broad Institute Genome Sequencing Center for Infectious Disease"/>
            <person name="Wu L."/>
            <person name="Ma J."/>
        </authorList>
    </citation>
    <scope>NUCLEOTIDE SEQUENCE [LARGE SCALE GENOMIC DNA]</scope>
    <source>
        <strain evidence="5">KCTC 42087</strain>
    </source>
</reference>
<dbReference type="Gene3D" id="3.20.20.70">
    <property type="entry name" value="Aldolase class I"/>
    <property type="match status" value="1"/>
</dbReference>
<comment type="similarity">
    <text evidence="1">Belongs to the glutamate synthase family.</text>
</comment>
<dbReference type="EMBL" id="JBHSON010000020">
    <property type="protein sequence ID" value="MFC5747191.1"/>
    <property type="molecule type" value="Genomic_DNA"/>
</dbReference>
<evidence type="ECO:0000256" key="2">
    <source>
        <dbReference type="SAM" id="MobiDB-lite"/>
    </source>
</evidence>
<sequence>MKRLSAPGFPEGLVRRRAREGAAAVFPGPGDYGRTVFGAGSSGDPETSVRIVPPVFVPERLEKLYDLGREPLPADVDLTASVGGFAAALPLYVSAFGSTDVAESDHGLAVARQAGRLGVPMVIGENVIPVRARGHEGAGPVEPVVRRIAAYAEGLPPELGGVVVQQSTEDADAEVWNLLYSHPATRELLESGRLGFELKVGQGAKPGLGGMTLLDEAAAGALMERYSIDGLWERGPVLRGSSPGTFTSEILRHQIRLMRNNYPRCRVWVKLPPTRDIAEAAATAWEAGADAVTVDGAEGGTGWAPVAFLDAVGLPLTECLSRIDPSGGCLLVSGRIWNGVGAATRLAEGADAVGLGRAALIAADEDGEDGLRRLAESIGYELRLLTSAVGKYAPGRLGREDLWTPHAATHPPTRTPVNAAQETALSGADRRDAVWKRLRQAMPEGELEGAMRSALRLRAHLVERRPLGRSRVLVAYGGGKDSAYTLAYVRTMQLALHALYGETFPLRIVTMRHAGVSPAVMHNIERSYRALGLLDDPDCEPLLVDGTEVAPYSVDRPLPPDLVQRNREDILMSGHRTFGDGRPTFCNACNISVAKAMGLSASYGDGVDVIITGDSPQEQRSYAVWINRLGRRLVPDVRHRRGRGFPGVLTTIDALAQHYFEDVHGPRHIEEPVGEGVPEHLTFFSIYDETAYAAGDHWDLLTSFLGFEFEESAFNFTESDCRNPALMAHLRALKAERLYQRDYASGLEEYVEFALGLMRSKDIPEVLLKMVEERYRGPGAAEKQRAQAGEYARAVFGLTEEQLVCMVYSPFAERAAGLDRYLAQEQPQLAAGAGLVRELLGGKRRPGPDTEDLVRDLERVSGLSLEQLRTLHDRELTRPGAGAGAGDGGGGGLPAVILDGDPHQAVITTRHRPDGPEVAERVSGR</sequence>
<comment type="caution">
    <text evidence="4">The sequence shown here is derived from an EMBL/GenBank/DDBJ whole genome shotgun (WGS) entry which is preliminary data.</text>
</comment>
<dbReference type="SUPFAM" id="SSF51395">
    <property type="entry name" value="FMN-linked oxidoreductases"/>
    <property type="match status" value="1"/>
</dbReference>
<dbReference type="SUPFAM" id="SSF52402">
    <property type="entry name" value="Adenine nucleotide alpha hydrolases-like"/>
    <property type="match status" value="1"/>
</dbReference>
<dbReference type="InterPro" id="IPR013785">
    <property type="entry name" value="Aldolase_TIM"/>
</dbReference>
<dbReference type="PANTHER" id="PTHR43819">
    <property type="entry name" value="ARCHAEAL-TYPE GLUTAMATE SYNTHASE [NADPH]"/>
    <property type="match status" value="1"/>
</dbReference>
<keyword evidence="5" id="KW-1185">Reference proteome</keyword>